<comment type="similarity">
    <text evidence="8">Belongs to the MGMT family.</text>
</comment>
<dbReference type="EMBL" id="CP042817">
    <property type="protein sequence ID" value="QEJ98540.1"/>
    <property type="molecule type" value="Genomic_DNA"/>
</dbReference>
<evidence type="ECO:0000259" key="10">
    <source>
        <dbReference type="Pfam" id="PF02870"/>
    </source>
</evidence>
<keyword evidence="3 8" id="KW-0489">Methyltransferase</keyword>
<dbReference type="InterPro" id="IPR001497">
    <property type="entry name" value="MethylDNA_cys_MeTrfase_AS"/>
</dbReference>
<evidence type="ECO:0000256" key="3">
    <source>
        <dbReference type="ARBA" id="ARBA00022603"/>
    </source>
</evidence>
<dbReference type="PANTHER" id="PTHR10815">
    <property type="entry name" value="METHYLATED-DNA--PROTEIN-CYSTEINE METHYLTRANSFERASE"/>
    <property type="match status" value="1"/>
</dbReference>
<dbReference type="InterPro" id="IPR023546">
    <property type="entry name" value="MGMT"/>
</dbReference>
<dbReference type="Pfam" id="PF01035">
    <property type="entry name" value="DNA_binding_1"/>
    <property type="match status" value="1"/>
</dbReference>
<evidence type="ECO:0000256" key="4">
    <source>
        <dbReference type="ARBA" id="ARBA00022679"/>
    </source>
</evidence>
<organism evidence="11 13">
    <name type="scientific">Treponema phagedenis</name>
    <dbReference type="NCBI Taxonomy" id="162"/>
    <lineage>
        <taxon>Bacteria</taxon>
        <taxon>Pseudomonadati</taxon>
        <taxon>Spirochaetota</taxon>
        <taxon>Spirochaetia</taxon>
        <taxon>Spirochaetales</taxon>
        <taxon>Treponemataceae</taxon>
        <taxon>Treponema</taxon>
    </lineage>
</organism>
<dbReference type="CDD" id="cd06445">
    <property type="entry name" value="ATase"/>
    <property type="match status" value="1"/>
</dbReference>
<evidence type="ECO:0000256" key="6">
    <source>
        <dbReference type="ARBA" id="ARBA00023204"/>
    </source>
</evidence>
<dbReference type="InterPro" id="IPR008332">
    <property type="entry name" value="MethylG_MeTrfase_N"/>
</dbReference>
<keyword evidence="13" id="KW-1185">Reference proteome</keyword>
<keyword evidence="2 8" id="KW-0963">Cytoplasm</keyword>
<dbReference type="OrthoDB" id="9802228at2"/>
<dbReference type="InterPro" id="IPR036631">
    <property type="entry name" value="MGMT_N_sf"/>
</dbReference>
<dbReference type="HAMAP" id="MF_00772">
    <property type="entry name" value="OGT"/>
    <property type="match status" value="1"/>
</dbReference>
<proteinExistence type="inferred from homology"/>
<evidence type="ECO:0000313" key="13">
    <source>
        <dbReference type="Proteomes" id="UP000042527"/>
    </source>
</evidence>
<evidence type="ECO:0000259" key="9">
    <source>
        <dbReference type="Pfam" id="PF01035"/>
    </source>
</evidence>
<dbReference type="PROSITE" id="PS00374">
    <property type="entry name" value="MGMT"/>
    <property type="match status" value="1"/>
</dbReference>
<comment type="subcellular location">
    <subcellularLocation>
        <location evidence="8">Cytoplasm</location>
    </subcellularLocation>
</comment>
<keyword evidence="5 8" id="KW-0227">DNA damage</keyword>
<dbReference type="InterPro" id="IPR036388">
    <property type="entry name" value="WH-like_DNA-bd_sf"/>
</dbReference>
<dbReference type="Gene3D" id="1.10.10.10">
    <property type="entry name" value="Winged helix-like DNA-binding domain superfamily/Winged helix DNA-binding domain"/>
    <property type="match status" value="1"/>
</dbReference>
<dbReference type="GO" id="GO:0032259">
    <property type="term" value="P:methylation"/>
    <property type="evidence" value="ECO:0007669"/>
    <property type="project" value="UniProtKB-KW"/>
</dbReference>
<dbReference type="GO" id="GO:0006307">
    <property type="term" value="P:DNA alkylation repair"/>
    <property type="evidence" value="ECO:0007669"/>
    <property type="project" value="UniProtKB-UniRule"/>
</dbReference>
<dbReference type="AlphaFoldDB" id="A0A0B7GYU2"/>
<comment type="catalytic activity">
    <reaction evidence="7 8">
        <text>a 6-O-methyl-2'-deoxyguanosine in DNA + L-cysteinyl-[protein] = S-methyl-L-cysteinyl-[protein] + a 2'-deoxyguanosine in DNA</text>
        <dbReference type="Rhea" id="RHEA:24000"/>
        <dbReference type="Rhea" id="RHEA-COMP:10131"/>
        <dbReference type="Rhea" id="RHEA-COMP:10132"/>
        <dbReference type="Rhea" id="RHEA-COMP:11367"/>
        <dbReference type="Rhea" id="RHEA-COMP:11368"/>
        <dbReference type="ChEBI" id="CHEBI:29950"/>
        <dbReference type="ChEBI" id="CHEBI:82612"/>
        <dbReference type="ChEBI" id="CHEBI:85445"/>
        <dbReference type="ChEBI" id="CHEBI:85448"/>
        <dbReference type="EC" id="2.1.1.63"/>
    </reaction>
</comment>
<evidence type="ECO:0000313" key="11">
    <source>
        <dbReference type="EMBL" id="CEM61836.1"/>
    </source>
</evidence>
<dbReference type="GO" id="GO:0005737">
    <property type="term" value="C:cytoplasm"/>
    <property type="evidence" value="ECO:0007669"/>
    <property type="project" value="UniProtKB-SubCell"/>
</dbReference>
<evidence type="ECO:0000256" key="5">
    <source>
        <dbReference type="ARBA" id="ARBA00022763"/>
    </source>
</evidence>
<keyword evidence="6 8" id="KW-0234">DNA repair</keyword>
<dbReference type="Gene3D" id="3.30.160.70">
    <property type="entry name" value="Methylated DNA-protein cysteine methyltransferase domain"/>
    <property type="match status" value="1"/>
</dbReference>
<dbReference type="InterPro" id="IPR036217">
    <property type="entry name" value="MethylDNA_cys_MeTrfase_DNAb"/>
</dbReference>
<sequence>MNTIQTITVKSPIGVLRIEETGGVISSIGIHKENAPIVSCTSSSVLNHCVDELRAYFDGKLKRFTVPVIFLGTEFQQRVWKALQEIPYGQTQSYKELAELIGARKAYRAVGNAANKNPILIIVPCHRLIGSDGSLTGFACGIEAKRFLLEMEKDLQQALR</sequence>
<dbReference type="Proteomes" id="UP000042527">
    <property type="component" value="Unassembled WGS sequence"/>
</dbReference>
<evidence type="ECO:0000256" key="8">
    <source>
        <dbReference type="HAMAP-Rule" id="MF_00772"/>
    </source>
</evidence>
<evidence type="ECO:0000256" key="2">
    <source>
        <dbReference type="ARBA" id="ARBA00022490"/>
    </source>
</evidence>
<comment type="function">
    <text evidence="8">Involved in the cellular defense against the biological effects of O6-methylguanine (O6-MeG) and O4-methylthymine (O4-MeT) in DNA. Repairs the methylated nucleobase in DNA by stoichiometrically transferring the methyl group to a cysteine residue in the enzyme. This is a suicide reaction: the enzyme is irreversibly inactivated.</text>
</comment>
<gene>
    <name evidence="11" type="primary">ogt</name>
    <name evidence="12" type="ORF">FUT82_11390</name>
    <name evidence="11" type="ORF">TPHV1_210069</name>
</gene>
<dbReference type="SUPFAM" id="SSF53155">
    <property type="entry name" value="Methylated DNA-protein cysteine methyltransferase domain"/>
    <property type="match status" value="1"/>
</dbReference>
<dbReference type="Pfam" id="PF02870">
    <property type="entry name" value="Methyltransf_1N"/>
    <property type="match status" value="1"/>
</dbReference>
<dbReference type="EMBL" id="CDNC01000014">
    <property type="protein sequence ID" value="CEM61836.1"/>
    <property type="molecule type" value="Genomic_DNA"/>
</dbReference>
<dbReference type="NCBIfam" id="TIGR00589">
    <property type="entry name" value="ogt"/>
    <property type="match status" value="1"/>
</dbReference>
<name>A0A0B7GYU2_TREPH</name>
<evidence type="ECO:0000313" key="14">
    <source>
        <dbReference type="Proteomes" id="UP000323594"/>
    </source>
</evidence>
<comment type="miscellaneous">
    <text evidence="8">This enzyme catalyzes only one turnover and therefore is not strictly catalytic. According to one definition, an enzyme is a biocatalyst that acts repeatedly and over many reaction cycles.</text>
</comment>
<reference evidence="13" key="2">
    <citation type="submission" date="2015-01" db="EMBL/GenBank/DDBJ databases">
        <authorList>
            <person name="Manzoor Shahid"/>
            <person name="Zubair Saima"/>
        </authorList>
    </citation>
    <scope>NUCLEOTIDE SEQUENCE [LARGE SCALE GENOMIC DNA]</scope>
    <source>
        <strain evidence="13">V1</strain>
    </source>
</reference>
<keyword evidence="4 8" id="KW-0808">Transferase</keyword>
<feature type="domain" description="Methylated-DNA-[protein]-cysteine S-methyltransferase DNA binding" evidence="9">
    <location>
        <begin position="74"/>
        <end position="153"/>
    </location>
</feature>
<dbReference type="GO" id="GO:0003908">
    <property type="term" value="F:methylated-DNA-[protein]-cysteine S-methyltransferase activity"/>
    <property type="evidence" value="ECO:0007669"/>
    <property type="project" value="UniProtKB-UniRule"/>
</dbReference>
<evidence type="ECO:0000256" key="7">
    <source>
        <dbReference type="ARBA" id="ARBA00049348"/>
    </source>
</evidence>
<comment type="catalytic activity">
    <reaction evidence="1 8">
        <text>a 4-O-methyl-thymidine in DNA + L-cysteinyl-[protein] = a thymidine in DNA + S-methyl-L-cysteinyl-[protein]</text>
        <dbReference type="Rhea" id="RHEA:53428"/>
        <dbReference type="Rhea" id="RHEA-COMP:10131"/>
        <dbReference type="Rhea" id="RHEA-COMP:10132"/>
        <dbReference type="Rhea" id="RHEA-COMP:13555"/>
        <dbReference type="Rhea" id="RHEA-COMP:13556"/>
        <dbReference type="ChEBI" id="CHEBI:29950"/>
        <dbReference type="ChEBI" id="CHEBI:82612"/>
        <dbReference type="ChEBI" id="CHEBI:137386"/>
        <dbReference type="ChEBI" id="CHEBI:137387"/>
        <dbReference type="EC" id="2.1.1.63"/>
    </reaction>
</comment>
<dbReference type="InterPro" id="IPR014048">
    <property type="entry name" value="MethylDNA_cys_MeTrfase_DNA-bd"/>
</dbReference>
<dbReference type="EC" id="2.1.1.63" evidence="8"/>
<reference evidence="11" key="1">
    <citation type="submission" date="2015-01" db="EMBL/GenBank/DDBJ databases">
        <authorList>
            <person name="Xiang T."/>
            <person name="Song Y."/>
            <person name="Huang L."/>
            <person name="Wang B."/>
            <person name="Wu P."/>
        </authorList>
    </citation>
    <scope>NUCLEOTIDE SEQUENCE [LARGE SCALE GENOMIC DNA]</scope>
    <source>
        <strain evidence="11">V1</strain>
    </source>
</reference>
<feature type="active site" description="Nucleophile; methyl group acceptor" evidence="8">
    <location>
        <position position="125"/>
    </location>
</feature>
<protein>
    <recommendedName>
        <fullName evidence="8">Methylated-DNA--protein-cysteine methyltransferase</fullName>
        <ecNumber evidence="8">2.1.1.63</ecNumber>
    </recommendedName>
    <alternativeName>
        <fullName evidence="8">6-O-methylguanine-DNA methyltransferase</fullName>
        <shortName evidence="8">MGMT</shortName>
    </alternativeName>
    <alternativeName>
        <fullName evidence="8">O-6-methylguanine-DNA-alkyltransferase</fullName>
    </alternativeName>
</protein>
<dbReference type="PANTHER" id="PTHR10815:SF13">
    <property type="entry name" value="METHYLATED-DNA--PROTEIN-CYSTEINE METHYLTRANSFERASE"/>
    <property type="match status" value="1"/>
</dbReference>
<evidence type="ECO:0000256" key="1">
    <source>
        <dbReference type="ARBA" id="ARBA00001286"/>
    </source>
</evidence>
<dbReference type="Proteomes" id="UP000323594">
    <property type="component" value="Chromosome"/>
</dbReference>
<dbReference type="RefSeq" id="WP_024752017.1">
    <property type="nucleotide sequence ID" value="NZ_CDNC01000014.1"/>
</dbReference>
<dbReference type="SUPFAM" id="SSF46767">
    <property type="entry name" value="Methylated DNA-protein cysteine methyltransferase, C-terminal domain"/>
    <property type="match status" value="1"/>
</dbReference>
<reference evidence="12 14" key="3">
    <citation type="submission" date="2019-08" db="EMBL/GenBank/DDBJ databases">
        <authorList>
            <person name="Kuhnert P."/>
        </authorList>
    </citation>
    <scope>NUCLEOTIDE SEQUENCE [LARGE SCALE GENOMIC DNA]</scope>
    <source>
        <strain evidence="12 14">B36.5</strain>
    </source>
</reference>
<accession>A0A0B7GYU2</accession>
<feature type="domain" description="Methylguanine DNA methyltransferase ribonuclease-like" evidence="10">
    <location>
        <begin position="8"/>
        <end position="68"/>
    </location>
</feature>
<evidence type="ECO:0000313" key="12">
    <source>
        <dbReference type="EMBL" id="QEJ98540.1"/>
    </source>
</evidence>
<dbReference type="FunFam" id="1.10.10.10:FF:000337">
    <property type="entry name" value="Methylated-DNA--protein-cysteine methyltransferase"/>
    <property type="match status" value="1"/>
</dbReference>